<organism evidence="1 2">
    <name type="scientific">Sorghum bicolor</name>
    <name type="common">Sorghum</name>
    <name type="synonym">Sorghum vulgare</name>
    <dbReference type="NCBI Taxonomy" id="4558"/>
    <lineage>
        <taxon>Eukaryota</taxon>
        <taxon>Viridiplantae</taxon>
        <taxon>Streptophyta</taxon>
        <taxon>Embryophyta</taxon>
        <taxon>Tracheophyta</taxon>
        <taxon>Spermatophyta</taxon>
        <taxon>Magnoliopsida</taxon>
        <taxon>Liliopsida</taxon>
        <taxon>Poales</taxon>
        <taxon>Poaceae</taxon>
        <taxon>PACMAD clade</taxon>
        <taxon>Panicoideae</taxon>
        <taxon>Andropogonodae</taxon>
        <taxon>Andropogoneae</taxon>
        <taxon>Sorghinae</taxon>
        <taxon>Sorghum</taxon>
    </lineage>
</organism>
<dbReference type="InParanoid" id="A0A1W0W173"/>
<gene>
    <name evidence="1" type="ORF">SORBI_3003G409150</name>
</gene>
<evidence type="ECO:0000313" key="1">
    <source>
        <dbReference type="EMBL" id="OQU88136.1"/>
    </source>
</evidence>
<dbReference type="AlphaFoldDB" id="A0A1W0W173"/>
<keyword evidence="2" id="KW-1185">Reference proteome</keyword>
<accession>A0A1W0W173</accession>
<evidence type="ECO:0000313" key="2">
    <source>
        <dbReference type="Proteomes" id="UP000000768"/>
    </source>
</evidence>
<dbReference type="Gramene" id="OQU88136">
    <property type="protein sequence ID" value="OQU88136"/>
    <property type="gene ID" value="SORBI_3003G409150"/>
</dbReference>
<sequence length="147" mass="16119">MSWAHLCRALTLRGRASASQSPVAVASTRKVVNPTPPIIAIRGKSNMTQHGPGKRSRTLFLPLLVGVPGSRWLHNCLSREQNLSLALVLRNFHGLLGPATYESQILKGSRQHGSIYICDVRVNIKGLLSTCLLGLINCLIQQCFFFS</sequence>
<reference evidence="2" key="2">
    <citation type="journal article" date="2018" name="Plant J.">
        <title>The Sorghum bicolor reference genome: improved assembly, gene annotations, a transcriptome atlas, and signatures of genome organization.</title>
        <authorList>
            <person name="McCormick R.F."/>
            <person name="Truong S.K."/>
            <person name="Sreedasyam A."/>
            <person name="Jenkins J."/>
            <person name="Shu S."/>
            <person name="Sims D."/>
            <person name="Kennedy M."/>
            <person name="Amirebrahimi M."/>
            <person name="Weers B.D."/>
            <person name="McKinley B."/>
            <person name="Mattison A."/>
            <person name="Morishige D.T."/>
            <person name="Grimwood J."/>
            <person name="Schmutz J."/>
            <person name="Mullet J.E."/>
        </authorList>
    </citation>
    <scope>NUCLEOTIDE SEQUENCE [LARGE SCALE GENOMIC DNA]</scope>
    <source>
        <strain evidence="2">cv. BTx623</strain>
    </source>
</reference>
<proteinExistence type="predicted"/>
<name>A0A1W0W173_SORBI</name>
<protein>
    <submittedName>
        <fullName evidence="1">Uncharacterized protein</fullName>
    </submittedName>
</protein>
<dbReference type="EMBL" id="CM000762">
    <property type="protein sequence ID" value="OQU88136.1"/>
    <property type="molecule type" value="Genomic_DNA"/>
</dbReference>
<reference evidence="1 2" key="1">
    <citation type="journal article" date="2009" name="Nature">
        <title>The Sorghum bicolor genome and the diversification of grasses.</title>
        <authorList>
            <person name="Paterson A.H."/>
            <person name="Bowers J.E."/>
            <person name="Bruggmann R."/>
            <person name="Dubchak I."/>
            <person name="Grimwood J."/>
            <person name="Gundlach H."/>
            <person name="Haberer G."/>
            <person name="Hellsten U."/>
            <person name="Mitros T."/>
            <person name="Poliakov A."/>
            <person name="Schmutz J."/>
            <person name="Spannagl M."/>
            <person name="Tang H."/>
            <person name="Wang X."/>
            <person name="Wicker T."/>
            <person name="Bharti A.K."/>
            <person name="Chapman J."/>
            <person name="Feltus F.A."/>
            <person name="Gowik U."/>
            <person name="Grigoriev I.V."/>
            <person name="Lyons E."/>
            <person name="Maher C.A."/>
            <person name="Martis M."/>
            <person name="Narechania A."/>
            <person name="Otillar R.P."/>
            <person name="Penning B.W."/>
            <person name="Salamov A.A."/>
            <person name="Wang Y."/>
            <person name="Zhang L."/>
            <person name="Carpita N.C."/>
            <person name="Freeling M."/>
            <person name="Gingle A.R."/>
            <person name="Hash C.T."/>
            <person name="Keller B."/>
            <person name="Klein P."/>
            <person name="Kresovich S."/>
            <person name="McCann M.C."/>
            <person name="Ming R."/>
            <person name="Peterson D.G."/>
            <person name="Mehboob-ur-Rahman"/>
            <person name="Ware D."/>
            <person name="Westhoff P."/>
            <person name="Mayer K.F."/>
            <person name="Messing J."/>
            <person name="Rokhsar D.S."/>
        </authorList>
    </citation>
    <scope>NUCLEOTIDE SEQUENCE [LARGE SCALE GENOMIC DNA]</scope>
    <source>
        <strain evidence="2">cv. BTx623</strain>
    </source>
</reference>
<dbReference type="Proteomes" id="UP000000768">
    <property type="component" value="Chromosome 3"/>
</dbReference>